<dbReference type="PANTHER" id="PTHR46455">
    <property type="entry name" value="SET AND MYND DOMAIN CONTAINING, ARTHROPOD-SPECIFIC, MEMBER 4, ISOFORM A"/>
    <property type="match status" value="1"/>
</dbReference>
<dbReference type="PROSITE" id="PS50280">
    <property type="entry name" value="SET"/>
    <property type="match status" value="1"/>
</dbReference>
<dbReference type="InterPro" id="IPR053010">
    <property type="entry name" value="SET_SmydA-8"/>
</dbReference>
<dbReference type="InterPro" id="IPR001214">
    <property type="entry name" value="SET_dom"/>
</dbReference>
<reference evidence="7 8" key="2">
    <citation type="submission" date="2019-01" db="EMBL/GenBank/DDBJ databases">
        <title>The decoding of complex shrimp genome reveals the adaptation for benthos swimmer, frequently molting mechanism and breeding impact on genome.</title>
        <authorList>
            <person name="Sun Y."/>
            <person name="Gao Y."/>
            <person name="Yu Y."/>
        </authorList>
    </citation>
    <scope>NUCLEOTIDE SEQUENCE [LARGE SCALE GENOMIC DNA]</scope>
    <source>
        <tissue evidence="7">Muscle</tissue>
    </source>
</reference>
<dbReference type="Gene3D" id="2.170.270.10">
    <property type="entry name" value="SET domain"/>
    <property type="match status" value="1"/>
</dbReference>
<dbReference type="GO" id="GO:0008270">
    <property type="term" value="F:zinc ion binding"/>
    <property type="evidence" value="ECO:0007669"/>
    <property type="project" value="UniProtKB-KW"/>
</dbReference>
<dbReference type="OrthoDB" id="265717at2759"/>
<dbReference type="SUPFAM" id="SSF144232">
    <property type="entry name" value="HIT/MYND zinc finger-like"/>
    <property type="match status" value="1"/>
</dbReference>
<sequence length="555" mass="62007">MKDKGGHSSSAADSHHHCKHLDAEVEIPKNTMVASHACGVCGTEAALVCGGCSSVFYCGKEHQKQHWGSHRKECLPYKVVASPEAGKYLIASRRLREGQVLFQEFPLMMGPVSVSPLVCLGCHCAIEGTDFPRCPECHWPLCSSACASSSVHRIECSVLAADTRRIGPPTSQGPPTLRYDSILLLRCLSLRSNRPSDWETMLDMVSHAGHYQKAQDTVHTVTVRYVKEVLKLDLDSDTIHQVRGAIAANSIEIRNVDGTKIRAVYPRVRLLNHACTPNVHLTSTKEGAMEVRTAVSIDKGEPLYICYTGTTLPLWDRQRILNDMYFFRCECNRCTDPTELGTHYSSPKCPECSSRYLKPQSWVNQTTWECDNCRTERSDTEIQEHVREWEERFSMDDVFSQKSVKQIKKMIDCIESEFHARHHVWLTAAQAALRELKAIDTEHSLHLRAELWAKLLSLLSVLEPGLSRRRGIVLLETGIALLDEAKSEHESGNAFVPQLTERLQVAATHLKEAAHILGLEPPGSQSAPLASKAQEKVVTTENFLTRLQEGGVRAE</sequence>
<gene>
    <name evidence="7" type="ORF">C7M84_000251</name>
</gene>
<feature type="domain" description="MYND-type" evidence="6">
    <location>
        <begin position="38"/>
        <end position="74"/>
    </location>
</feature>
<dbReference type="EMBL" id="QCYY01001038">
    <property type="protein sequence ID" value="ROT81001.1"/>
    <property type="molecule type" value="Genomic_DNA"/>
</dbReference>
<dbReference type="SUPFAM" id="SSF82199">
    <property type="entry name" value="SET domain"/>
    <property type="match status" value="1"/>
</dbReference>
<dbReference type="Proteomes" id="UP000283509">
    <property type="component" value="Unassembled WGS sequence"/>
</dbReference>
<keyword evidence="1" id="KW-0479">Metal-binding</keyword>
<dbReference type="CDD" id="cd20071">
    <property type="entry name" value="SET_SMYD"/>
    <property type="match status" value="1"/>
</dbReference>
<dbReference type="Pfam" id="PF00856">
    <property type="entry name" value="SET"/>
    <property type="match status" value="1"/>
</dbReference>
<dbReference type="PROSITE" id="PS50865">
    <property type="entry name" value="ZF_MYND_2"/>
    <property type="match status" value="1"/>
</dbReference>
<evidence type="ECO:0000256" key="4">
    <source>
        <dbReference type="PROSITE-ProRule" id="PRU00134"/>
    </source>
</evidence>
<dbReference type="PANTHER" id="PTHR46455:SF5">
    <property type="entry name" value="SET AND MYND DOMAIN CONTAINING, ARTHROPOD-SPECIFIC, MEMBER 4, ISOFORM A"/>
    <property type="match status" value="1"/>
</dbReference>
<dbReference type="GO" id="GO:0008170">
    <property type="term" value="F:N-methyltransferase activity"/>
    <property type="evidence" value="ECO:0007669"/>
    <property type="project" value="UniProtKB-ARBA"/>
</dbReference>
<dbReference type="InterPro" id="IPR046341">
    <property type="entry name" value="SET_dom_sf"/>
</dbReference>
<evidence type="ECO:0000259" key="5">
    <source>
        <dbReference type="PROSITE" id="PS50280"/>
    </source>
</evidence>
<feature type="domain" description="SET" evidence="5">
    <location>
        <begin position="75"/>
        <end position="308"/>
    </location>
</feature>
<proteinExistence type="predicted"/>
<dbReference type="GO" id="GO:0008757">
    <property type="term" value="F:S-adenosylmethionine-dependent methyltransferase activity"/>
    <property type="evidence" value="ECO:0007669"/>
    <property type="project" value="UniProtKB-ARBA"/>
</dbReference>
<reference evidence="7 8" key="1">
    <citation type="submission" date="2018-04" db="EMBL/GenBank/DDBJ databases">
        <authorList>
            <person name="Zhang X."/>
            <person name="Yuan J."/>
            <person name="Li F."/>
            <person name="Xiang J."/>
        </authorList>
    </citation>
    <scope>NUCLEOTIDE SEQUENCE [LARGE SCALE GENOMIC DNA]</scope>
    <source>
        <tissue evidence="7">Muscle</tissue>
    </source>
</reference>
<keyword evidence="2 4" id="KW-0863">Zinc-finger</keyword>
<evidence type="ECO:0000256" key="2">
    <source>
        <dbReference type="ARBA" id="ARBA00022771"/>
    </source>
</evidence>
<dbReference type="Gene3D" id="1.10.220.160">
    <property type="match status" value="1"/>
</dbReference>
<dbReference type="GO" id="GO:0008276">
    <property type="term" value="F:protein methyltransferase activity"/>
    <property type="evidence" value="ECO:0007669"/>
    <property type="project" value="UniProtKB-ARBA"/>
</dbReference>
<keyword evidence="3" id="KW-0862">Zinc</keyword>
<dbReference type="InterPro" id="IPR002893">
    <property type="entry name" value="Znf_MYND"/>
</dbReference>
<organism evidence="7 8">
    <name type="scientific">Penaeus vannamei</name>
    <name type="common">Whiteleg shrimp</name>
    <name type="synonym">Litopenaeus vannamei</name>
    <dbReference type="NCBI Taxonomy" id="6689"/>
    <lineage>
        <taxon>Eukaryota</taxon>
        <taxon>Metazoa</taxon>
        <taxon>Ecdysozoa</taxon>
        <taxon>Arthropoda</taxon>
        <taxon>Crustacea</taxon>
        <taxon>Multicrustacea</taxon>
        <taxon>Malacostraca</taxon>
        <taxon>Eumalacostraca</taxon>
        <taxon>Eucarida</taxon>
        <taxon>Decapoda</taxon>
        <taxon>Dendrobranchiata</taxon>
        <taxon>Penaeoidea</taxon>
        <taxon>Penaeidae</taxon>
        <taxon>Penaeus</taxon>
    </lineage>
</organism>
<protein>
    <recommendedName>
        <fullName evidence="9">Protein msta</fullName>
    </recommendedName>
</protein>
<evidence type="ECO:0000256" key="1">
    <source>
        <dbReference type="ARBA" id="ARBA00022723"/>
    </source>
</evidence>
<dbReference type="Pfam" id="PF01753">
    <property type="entry name" value="zf-MYND"/>
    <property type="match status" value="1"/>
</dbReference>
<evidence type="ECO:0008006" key="9">
    <source>
        <dbReference type="Google" id="ProtNLM"/>
    </source>
</evidence>
<comment type="caution">
    <text evidence="7">The sequence shown here is derived from an EMBL/GenBank/DDBJ whole genome shotgun (WGS) entry which is preliminary data.</text>
</comment>
<accession>A0A3R7MMQ5</accession>
<dbReference type="STRING" id="6689.A0A3R7MMQ5"/>
<keyword evidence="8" id="KW-1185">Reference proteome</keyword>
<evidence type="ECO:0000259" key="6">
    <source>
        <dbReference type="PROSITE" id="PS50865"/>
    </source>
</evidence>
<evidence type="ECO:0000256" key="3">
    <source>
        <dbReference type="ARBA" id="ARBA00022833"/>
    </source>
</evidence>
<dbReference type="AlphaFoldDB" id="A0A3R7MMQ5"/>
<evidence type="ECO:0000313" key="7">
    <source>
        <dbReference type="EMBL" id="ROT81001.1"/>
    </source>
</evidence>
<evidence type="ECO:0000313" key="8">
    <source>
        <dbReference type="Proteomes" id="UP000283509"/>
    </source>
</evidence>
<name>A0A3R7MMQ5_PENVA</name>
<dbReference type="Gene3D" id="6.10.140.2220">
    <property type="match status" value="2"/>
</dbReference>